<evidence type="ECO:0000313" key="3">
    <source>
        <dbReference type="Proteomes" id="UP000037084"/>
    </source>
</evidence>
<protein>
    <recommendedName>
        <fullName evidence="4">Acyl-CoA carboxylase subunit epsilon</fullName>
    </recommendedName>
</protein>
<feature type="region of interest" description="Disordered" evidence="1">
    <location>
        <begin position="28"/>
        <end position="86"/>
    </location>
</feature>
<dbReference type="PATRIC" id="fig|1961.12.peg.7521"/>
<name>A0A0L8M394_STRVG</name>
<dbReference type="AlphaFoldDB" id="A0A0L8M394"/>
<gene>
    <name evidence="2" type="ORF">ADK75_34140</name>
</gene>
<dbReference type="RefSeq" id="WP_159040497.1">
    <property type="nucleotide sequence ID" value="NZ_LGUV01000377.1"/>
</dbReference>
<feature type="compositionally biased region" description="Low complexity" evidence="1">
    <location>
        <begin position="58"/>
        <end position="75"/>
    </location>
</feature>
<dbReference type="Proteomes" id="UP000037084">
    <property type="component" value="Unassembled WGS sequence"/>
</dbReference>
<evidence type="ECO:0008006" key="4">
    <source>
        <dbReference type="Google" id="ProtNLM"/>
    </source>
</evidence>
<organism evidence="2 3">
    <name type="scientific">Streptomyces virginiae</name>
    <name type="common">Streptomyces cinnamonensis</name>
    <dbReference type="NCBI Taxonomy" id="1961"/>
    <lineage>
        <taxon>Bacteria</taxon>
        <taxon>Bacillati</taxon>
        <taxon>Actinomycetota</taxon>
        <taxon>Actinomycetes</taxon>
        <taxon>Kitasatosporales</taxon>
        <taxon>Streptomycetaceae</taxon>
        <taxon>Streptomyces</taxon>
    </lineage>
</organism>
<reference evidence="3" key="1">
    <citation type="submission" date="2015-07" db="EMBL/GenBank/DDBJ databases">
        <authorList>
            <consortium name="Consortium for Microbial Forensics and Genomics (microFORGE)"/>
            <person name="Knight B.M."/>
            <person name="Roberts D.P."/>
            <person name="Lin D."/>
            <person name="Hari K."/>
            <person name="Fletcher J."/>
            <person name="Melcher U."/>
            <person name="Blagden T."/>
            <person name="Winegar R.A."/>
        </authorList>
    </citation>
    <scope>NUCLEOTIDE SEQUENCE [LARGE SCALE GENOMIC DNA]</scope>
    <source>
        <strain evidence="3">NRRL B-1447</strain>
    </source>
</reference>
<comment type="caution">
    <text evidence="2">The sequence shown here is derived from an EMBL/GenBank/DDBJ whole genome shotgun (WGS) entry which is preliminary data.</text>
</comment>
<evidence type="ECO:0000256" key="1">
    <source>
        <dbReference type="SAM" id="MobiDB-lite"/>
    </source>
</evidence>
<evidence type="ECO:0000313" key="2">
    <source>
        <dbReference type="EMBL" id="KOG44804.1"/>
    </source>
</evidence>
<accession>A0A0L8M394</accession>
<proteinExistence type="predicted"/>
<sequence length="86" mass="8999">MRIVRGAPDGAELAAVLLALLTANGHMEGAEEETATPARAAWGPAHGWRPPGAWTAGPATRTAGPVRATRTGGRAARPHRKDTDRR</sequence>
<dbReference type="EMBL" id="LGUV01000377">
    <property type="protein sequence ID" value="KOG44804.1"/>
    <property type="molecule type" value="Genomic_DNA"/>
</dbReference>